<gene>
    <name evidence="2" type="ORF">BCF44_101571</name>
</gene>
<feature type="region of interest" description="Disordered" evidence="1">
    <location>
        <begin position="37"/>
        <end position="126"/>
    </location>
</feature>
<proteinExistence type="predicted"/>
<accession>A0A3E0IA51</accession>
<organism evidence="2 3">
    <name type="scientific">Kutzneria buriramensis</name>
    <dbReference type="NCBI Taxonomy" id="1045776"/>
    <lineage>
        <taxon>Bacteria</taxon>
        <taxon>Bacillati</taxon>
        <taxon>Actinomycetota</taxon>
        <taxon>Actinomycetes</taxon>
        <taxon>Pseudonocardiales</taxon>
        <taxon>Pseudonocardiaceae</taxon>
        <taxon>Kutzneria</taxon>
    </lineage>
</organism>
<evidence type="ECO:0000313" key="3">
    <source>
        <dbReference type="Proteomes" id="UP000256269"/>
    </source>
</evidence>
<evidence type="ECO:0000256" key="1">
    <source>
        <dbReference type="SAM" id="MobiDB-lite"/>
    </source>
</evidence>
<dbReference type="Proteomes" id="UP000256269">
    <property type="component" value="Unassembled WGS sequence"/>
</dbReference>
<dbReference type="AlphaFoldDB" id="A0A3E0IA51"/>
<feature type="compositionally biased region" description="Basic and acidic residues" evidence="1">
    <location>
        <begin position="39"/>
        <end position="72"/>
    </location>
</feature>
<dbReference type="OrthoDB" id="9897447at2"/>
<reference evidence="2 3" key="1">
    <citation type="submission" date="2018-08" db="EMBL/GenBank/DDBJ databases">
        <title>Genomic Encyclopedia of Archaeal and Bacterial Type Strains, Phase II (KMG-II): from individual species to whole genera.</title>
        <authorList>
            <person name="Goeker M."/>
        </authorList>
    </citation>
    <scope>NUCLEOTIDE SEQUENCE [LARGE SCALE GENOMIC DNA]</scope>
    <source>
        <strain evidence="2 3">DSM 45791</strain>
    </source>
</reference>
<protein>
    <submittedName>
        <fullName evidence="2">Uncharacterized protein</fullName>
    </submittedName>
</protein>
<sequence length="126" mass="14552">MSYQAIVAADNAVAEMQRLQDDVTRQRAESEQKFAQALKENRETTQKALDEAQTKRDGRTAPRPAHEGREETFTFLDTEDDYDPPATPSFQMPEIPPPPRPTPRRTARPRIEDDDDDDYSNQSWMR</sequence>
<dbReference type="RefSeq" id="WP_116172443.1">
    <property type="nucleotide sequence ID" value="NZ_CP144375.1"/>
</dbReference>
<evidence type="ECO:0000313" key="2">
    <source>
        <dbReference type="EMBL" id="REH55547.1"/>
    </source>
</evidence>
<keyword evidence="3" id="KW-1185">Reference proteome</keyword>
<comment type="caution">
    <text evidence="2">The sequence shown here is derived from an EMBL/GenBank/DDBJ whole genome shotgun (WGS) entry which is preliminary data.</text>
</comment>
<name>A0A3E0IA51_9PSEU</name>
<dbReference type="EMBL" id="QUNO01000001">
    <property type="protein sequence ID" value="REH55547.1"/>
    <property type="molecule type" value="Genomic_DNA"/>
</dbReference>